<accession>A0AAW0GDD5</accession>
<evidence type="ECO:0000313" key="1">
    <source>
        <dbReference type="EMBL" id="KAK7688134.1"/>
    </source>
</evidence>
<name>A0AAW0GDD5_9APHY</name>
<proteinExistence type="predicted"/>
<protein>
    <submittedName>
        <fullName evidence="1">Uncharacterized protein</fullName>
    </submittedName>
</protein>
<dbReference type="Proteomes" id="UP001385951">
    <property type="component" value="Unassembled WGS sequence"/>
</dbReference>
<reference evidence="1 2" key="1">
    <citation type="submission" date="2022-09" db="EMBL/GenBank/DDBJ databases">
        <authorList>
            <person name="Palmer J.M."/>
        </authorList>
    </citation>
    <scope>NUCLEOTIDE SEQUENCE [LARGE SCALE GENOMIC DNA]</scope>
    <source>
        <strain evidence="1 2">DSM 7382</strain>
    </source>
</reference>
<gene>
    <name evidence="1" type="ORF">QCA50_008504</name>
</gene>
<evidence type="ECO:0000313" key="2">
    <source>
        <dbReference type="Proteomes" id="UP001385951"/>
    </source>
</evidence>
<dbReference type="EMBL" id="JASBNA010000011">
    <property type="protein sequence ID" value="KAK7688134.1"/>
    <property type="molecule type" value="Genomic_DNA"/>
</dbReference>
<keyword evidence="2" id="KW-1185">Reference proteome</keyword>
<organism evidence="1 2">
    <name type="scientific">Cerrena zonata</name>
    <dbReference type="NCBI Taxonomy" id="2478898"/>
    <lineage>
        <taxon>Eukaryota</taxon>
        <taxon>Fungi</taxon>
        <taxon>Dikarya</taxon>
        <taxon>Basidiomycota</taxon>
        <taxon>Agaricomycotina</taxon>
        <taxon>Agaricomycetes</taxon>
        <taxon>Polyporales</taxon>
        <taxon>Cerrenaceae</taxon>
        <taxon>Cerrena</taxon>
    </lineage>
</organism>
<comment type="caution">
    <text evidence="1">The sequence shown here is derived from an EMBL/GenBank/DDBJ whole genome shotgun (WGS) entry which is preliminary data.</text>
</comment>
<sequence length="136" mass="15900">MDTHVQPDVIMGTEQDLPFCILTQLEVDDDYVFEMASDVLTAYKRADKKVRPVPGVFPEEDRVLCHFPEDPLLSLPKLTMHPPEFIPNGRLTQERLDEMNINPDKYLWPEEEKLFKWVLQLNQDSLVFEEEHCGTL</sequence>
<dbReference type="AlphaFoldDB" id="A0AAW0GDD5"/>